<dbReference type="PaxDb" id="3880-AES78008"/>
<accession>G7KVP1</accession>
<accession>A0A0C3W309</accession>
<protein>
    <submittedName>
        <fullName evidence="1 2">Uncharacterized protein</fullName>
    </submittedName>
</protein>
<reference evidence="1 3" key="2">
    <citation type="journal article" date="2014" name="BMC Genomics">
        <title>An improved genome release (version Mt4.0) for the model legume Medicago truncatula.</title>
        <authorList>
            <person name="Tang H."/>
            <person name="Krishnakumar V."/>
            <person name="Bidwell S."/>
            <person name="Rosen B."/>
            <person name="Chan A."/>
            <person name="Zhou S."/>
            <person name="Gentzbittel L."/>
            <person name="Childs K.L."/>
            <person name="Yandell M."/>
            <person name="Gundlach H."/>
            <person name="Mayer K.F."/>
            <person name="Schwartz D.C."/>
            <person name="Town C.D."/>
        </authorList>
    </citation>
    <scope>GENOME REANNOTATION</scope>
    <source>
        <strain evidence="2 3">cv. Jemalong A17</strain>
    </source>
</reference>
<evidence type="ECO:0000313" key="2">
    <source>
        <dbReference type="EnsemblPlants" id="AES78008"/>
    </source>
</evidence>
<proteinExistence type="predicted"/>
<reference evidence="1 3" key="1">
    <citation type="journal article" date="2011" name="Nature">
        <title>The Medicago genome provides insight into the evolution of rhizobial symbioses.</title>
        <authorList>
            <person name="Young N.D."/>
            <person name="Debelle F."/>
            <person name="Oldroyd G.E."/>
            <person name="Geurts R."/>
            <person name="Cannon S.B."/>
            <person name="Udvardi M.K."/>
            <person name="Benedito V.A."/>
            <person name="Mayer K.F."/>
            <person name="Gouzy J."/>
            <person name="Schoof H."/>
            <person name="Van de Peer Y."/>
            <person name="Proost S."/>
            <person name="Cook D.R."/>
            <person name="Meyers B.C."/>
            <person name="Spannagl M."/>
            <person name="Cheung F."/>
            <person name="De Mita S."/>
            <person name="Krishnakumar V."/>
            <person name="Gundlach H."/>
            <person name="Zhou S."/>
            <person name="Mudge J."/>
            <person name="Bharti A.K."/>
            <person name="Murray J.D."/>
            <person name="Naoumkina M.A."/>
            <person name="Rosen B."/>
            <person name="Silverstein K.A."/>
            <person name="Tang H."/>
            <person name="Rombauts S."/>
            <person name="Zhao P.X."/>
            <person name="Zhou P."/>
            <person name="Barbe V."/>
            <person name="Bardou P."/>
            <person name="Bechner M."/>
            <person name="Bellec A."/>
            <person name="Berger A."/>
            <person name="Berges H."/>
            <person name="Bidwell S."/>
            <person name="Bisseling T."/>
            <person name="Choisne N."/>
            <person name="Couloux A."/>
            <person name="Denny R."/>
            <person name="Deshpande S."/>
            <person name="Dai X."/>
            <person name="Doyle J.J."/>
            <person name="Dudez A.M."/>
            <person name="Farmer A.D."/>
            <person name="Fouteau S."/>
            <person name="Franken C."/>
            <person name="Gibelin C."/>
            <person name="Gish J."/>
            <person name="Goldstein S."/>
            <person name="Gonzalez A.J."/>
            <person name="Green P.J."/>
            <person name="Hallab A."/>
            <person name="Hartog M."/>
            <person name="Hua A."/>
            <person name="Humphray S.J."/>
            <person name="Jeong D.H."/>
            <person name="Jing Y."/>
            <person name="Jocker A."/>
            <person name="Kenton S.M."/>
            <person name="Kim D.J."/>
            <person name="Klee K."/>
            <person name="Lai H."/>
            <person name="Lang C."/>
            <person name="Lin S."/>
            <person name="Macmil S.L."/>
            <person name="Magdelenat G."/>
            <person name="Matthews L."/>
            <person name="McCorrison J."/>
            <person name="Monaghan E.L."/>
            <person name="Mun J.H."/>
            <person name="Najar F.Z."/>
            <person name="Nicholson C."/>
            <person name="Noirot C."/>
            <person name="O'Bleness M."/>
            <person name="Paule C.R."/>
            <person name="Poulain J."/>
            <person name="Prion F."/>
            <person name="Qin B."/>
            <person name="Qu C."/>
            <person name="Retzel E.F."/>
            <person name="Riddle C."/>
            <person name="Sallet E."/>
            <person name="Samain S."/>
            <person name="Samson N."/>
            <person name="Sanders I."/>
            <person name="Saurat O."/>
            <person name="Scarpelli C."/>
            <person name="Schiex T."/>
            <person name="Segurens B."/>
            <person name="Severin A.J."/>
            <person name="Sherrier D.J."/>
            <person name="Shi R."/>
            <person name="Sims S."/>
            <person name="Singer S.R."/>
            <person name="Sinharoy S."/>
            <person name="Sterck L."/>
            <person name="Viollet A."/>
            <person name="Wang B.B."/>
            <person name="Wang K."/>
            <person name="Wang M."/>
            <person name="Wang X."/>
            <person name="Warfsmann J."/>
            <person name="Weissenbach J."/>
            <person name="White D.D."/>
            <person name="White J.D."/>
            <person name="Wiley G.B."/>
            <person name="Wincker P."/>
            <person name="Xing Y."/>
            <person name="Yang L."/>
            <person name="Yao Z."/>
            <person name="Ying F."/>
            <person name="Zhai J."/>
            <person name="Zhou L."/>
            <person name="Zuber A."/>
            <person name="Denarie J."/>
            <person name="Dixon R.A."/>
            <person name="May G.D."/>
            <person name="Schwartz D.C."/>
            <person name="Rogers J."/>
            <person name="Quetier F."/>
            <person name="Town C.D."/>
            <person name="Roe B.A."/>
        </authorList>
    </citation>
    <scope>NUCLEOTIDE SEQUENCE [LARGE SCALE GENOMIC DNA]</scope>
    <source>
        <strain evidence="1">A17</strain>
        <strain evidence="2 3">cv. Jemalong A17</strain>
    </source>
</reference>
<keyword evidence="3" id="KW-1185">Reference proteome</keyword>
<dbReference type="Proteomes" id="UP000002051">
    <property type="component" value="Unassembled WGS sequence"/>
</dbReference>
<sequence>MHVLHYKLKSLKPKLRNWNKLVVGDLNNQLALAQHQLGEIQAAIDQLGISTDRNIEEIACLERWSKLENLRVTSLCLEVEEVFSTLQAIEEHVLSYFSKIFASPPNCVVNNLPQKLIPCLVSFEDNQFLTSLPSGSEIKNDVFHQLLRYQIGIKSLWFCSKGLSRSSITQFEGRNAEGNTMNGSSSFNTHLPILEARNWERWSTVMKNLFGAQDLLEIVQNGVGELVLNATDVQRNTHKELKKKDCKALFLIQQSLDEGN</sequence>
<evidence type="ECO:0000313" key="3">
    <source>
        <dbReference type="Proteomes" id="UP000002051"/>
    </source>
</evidence>
<name>G7KVP1_MEDTR</name>
<evidence type="ECO:0000313" key="1">
    <source>
        <dbReference type="EMBL" id="AES78008.2"/>
    </source>
</evidence>
<dbReference type="EnsemblPlants" id="AES78008">
    <property type="protein sequence ID" value="AES78008"/>
    <property type="gene ID" value="MTR_7g022910"/>
</dbReference>
<organism evidence="1 3">
    <name type="scientific">Medicago truncatula</name>
    <name type="common">Barrel medic</name>
    <name type="synonym">Medicago tribuloides</name>
    <dbReference type="NCBI Taxonomy" id="3880"/>
    <lineage>
        <taxon>Eukaryota</taxon>
        <taxon>Viridiplantae</taxon>
        <taxon>Streptophyta</taxon>
        <taxon>Embryophyta</taxon>
        <taxon>Tracheophyta</taxon>
        <taxon>Spermatophyta</taxon>
        <taxon>Magnoliopsida</taxon>
        <taxon>eudicotyledons</taxon>
        <taxon>Gunneridae</taxon>
        <taxon>Pentapetalae</taxon>
        <taxon>rosids</taxon>
        <taxon>fabids</taxon>
        <taxon>Fabales</taxon>
        <taxon>Fabaceae</taxon>
        <taxon>Papilionoideae</taxon>
        <taxon>50 kb inversion clade</taxon>
        <taxon>NPAAA clade</taxon>
        <taxon>Hologalegina</taxon>
        <taxon>IRL clade</taxon>
        <taxon>Trifolieae</taxon>
        <taxon>Medicago</taxon>
    </lineage>
</organism>
<reference evidence="2" key="3">
    <citation type="submission" date="2015-04" db="UniProtKB">
        <authorList>
            <consortium name="EnsemblPlants"/>
        </authorList>
    </citation>
    <scope>IDENTIFICATION</scope>
    <source>
        <strain evidence="2">cv. Jemalong A17</strain>
    </source>
</reference>
<dbReference type="EMBL" id="CM001223">
    <property type="protein sequence ID" value="AES78008.2"/>
    <property type="molecule type" value="Genomic_DNA"/>
</dbReference>
<dbReference type="AlphaFoldDB" id="G7KVP1"/>
<gene>
    <name evidence="1" type="ordered locus">MTR_7g022910</name>
</gene>
<dbReference type="HOGENOM" id="CLU_1071054_0_0_1"/>